<gene>
    <name evidence="1" type="ORF">GWI33_011855</name>
</gene>
<name>A0A834I7C4_RHYFE</name>
<dbReference type="AlphaFoldDB" id="A0A834I7C4"/>
<protein>
    <submittedName>
        <fullName evidence="1">Uncharacterized protein</fullName>
    </submittedName>
</protein>
<proteinExistence type="predicted"/>
<organism evidence="1 2">
    <name type="scientific">Rhynchophorus ferrugineus</name>
    <name type="common">Red palm weevil</name>
    <name type="synonym">Curculio ferrugineus</name>
    <dbReference type="NCBI Taxonomy" id="354439"/>
    <lineage>
        <taxon>Eukaryota</taxon>
        <taxon>Metazoa</taxon>
        <taxon>Ecdysozoa</taxon>
        <taxon>Arthropoda</taxon>
        <taxon>Hexapoda</taxon>
        <taxon>Insecta</taxon>
        <taxon>Pterygota</taxon>
        <taxon>Neoptera</taxon>
        <taxon>Endopterygota</taxon>
        <taxon>Coleoptera</taxon>
        <taxon>Polyphaga</taxon>
        <taxon>Cucujiformia</taxon>
        <taxon>Curculionidae</taxon>
        <taxon>Dryophthorinae</taxon>
        <taxon>Rhynchophorus</taxon>
    </lineage>
</organism>
<comment type="caution">
    <text evidence="1">The sequence shown here is derived from an EMBL/GenBank/DDBJ whole genome shotgun (WGS) entry which is preliminary data.</text>
</comment>
<accession>A0A834I7C4</accession>
<dbReference type="EMBL" id="JAACXV010010763">
    <property type="protein sequence ID" value="KAF7275334.1"/>
    <property type="molecule type" value="Genomic_DNA"/>
</dbReference>
<reference evidence="1" key="1">
    <citation type="submission" date="2020-08" db="EMBL/GenBank/DDBJ databases">
        <title>Genome sequencing and assembly of the red palm weevil Rhynchophorus ferrugineus.</title>
        <authorList>
            <person name="Dias G.B."/>
            <person name="Bergman C.M."/>
            <person name="Manee M."/>
        </authorList>
    </citation>
    <scope>NUCLEOTIDE SEQUENCE</scope>
    <source>
        <strain evidence="1">AA-2017</strain>
        <tissue evidence="1">Whole larva</tissue>
    </source>
</reference>
<sequence>MRNRSRLAWFVPDRVPKDPWASGNAMAAHYFPSGFAAITVEKCFWRSFNFMLGKESASVADYADSRKKFKS</sequence>
<evidence type="ECO:0000313" key="2">
    <source>
        <dbReference type="Proteomes" id="UP000625711"/>
    </source>
</evidence>
<evidence type="ECO:0000313" key="1">
    <source>
        <dbReference type="EMBL" id="KAF7275334.1"/>
    </source>
</evidence>
<keyword evidence="2" id="KW-1185">Reference proteome</keyword>
<dbReference type="Proteomes" id="UP000625711">
    <property type="component" value="Unassembled WGS sequence"/>
</dbReference>